<evidence type="ECO:0000313" key="5">
    <source>
        <dbReference type="EMBL" id="MBL0887211.1"/>
    </source>
</evidence>
<dbReference type="RefSeq" id="WP_201848007.1">
    <property type="nucleotide sequence ID" value="NZ_JABBYC010000023.1"/>
</dbReference>
<evidence type="ECO:0000259" key="4">
    <source>
        <dbReference type="Pfam" id="PF18120"/>
    </source>
</evidence>
<protein>
    <submittedName>
        <fullName evidence="5">DUF5597 domain-containing protein</fullName>
    </submittedName>
</protein>
<dbReference type="Gene3D" id="3.20.20.80">
    <property type="entry name" value="Glycosidases"/>
    <property type="match status" value="1"/>
</dbReference>
<dbReference type="InterPro" id="IPR040719">
    <property type="entry name" value="DUF5597"/>
</dbReference>
<accession>A0ABS1LLU4</accession>
<dbReference type="SUPFAM" id="SSF51445">
    <property type="entry name" value="(Trans)glycosidases"/>
    <property type="match status" value="1"/>
</dbReference>
<feature type="domain" description="Glycoside hydrolase family 42 N-terminal" evidence="3">
    <location>
        <begin position="58"/>
        <end position="219"/>
    </location>
</feature>
<dbReference type="EMBL" id="JABBYC010000023">
    <property type="protein sequence ID" value="MBL0887211.1"/>
    <property type="molecule type" value="Genomic_DNA"/>
</dbReference>
<name>A0ABS1LLU4_9MICO</name>
<comment type="caution">
    <text evidence="5">The sequence shown here is derived from an EMBL/GenBank/DDBJ whole genome shotgun (WGS) entry which is preliminary data.</text>
</comment>
<organism evidence="5 6">
    <name type="scientific">Myceligenerans indicum</name>
    <dbReference type="NCBI Taxonomy" id="2593663"/>
    <lineage>
        <taxon>Bacteria</taxon>
        <taxon>Bacillati</taxon>
        <taxon>Actinomycetota</taxon>
        <taxon>Actinomycetes</taxon>
        <taxon>Micrococcales</taxon>
        <taxon>Promicromonosporaceae</taxon>
        <taxon>Myceligenerans</taxon>
    </lineage>
</organism>
<dbReference type="InterPro" id="IPR013529">
    <property type="entry name" value="Glyco_hydro_42_N"/>
</dbReference>
<reference evidence="5 6" key="1">
    <citation type="journal article" date="2021" name="Arch. Microbiol.">
        <title>Myceligenerans indicum sp. nov., an actinobacterium isolated from mangrove sediment of Sundarbans, India.</title>
        <authorList>
            <person name="Asha K."/>
            <person name="Bhadury P."/>
        </authorList>
    </citation>
    <scope>NUCLEOTIDE SEQUENCE [LARGE SCALE GENOMIC DNA]</scope>
    <source>
        <strain evidence="5 6">I2</strain>
    </source>
</reference>
<gene>
    <name evidence="5" type="ORF">HGK34_13150</name>
</gene>
<dbReference type="Proteomes" id="UP000675409">
    <property type="component" value="Unassembled WGS sequence"/>
</dbReference>
<feature type="domain" description="DUF5597" evidence="4">
    <location>
        <begin position="404"/>
        <end position="546"/>
    </location>
</feature>
<keyword evidence="1" id="KW-0378">Hydrolase</keyword>
<evidence type="ECO:0000259" key="3">
    <source>
        <dbReference type="Pfam" id="PF02449"/>
    </source>
</evidence>
<evidence type="ECO:0000256" key="1">
    <source>
        <dbReference type="ARBA" id="ARBA00022801"/>
    </source>
</evidence>
<dbReference type="Pfam" id="PF18120">
    <property type="entry name" value="DUF5597"/>
    <property type="match status" value="1"/>
</dbReference>
<keyword evidence="6" id="KW-1185">Reference proteome</keyword>
<dbReference type="InterPro" id="IPR017853">
    <property type="entry name" value="GH"/>
</dbReference>
<dbReference type="Pfam" id="PF02449">
    <property type="entry name" value="Glyco_hydro_42"/>
    <property type="match status" value="1"/>
</dbReference>
<dbReference type="Gene3D" id="2.60.220.20">
    <property type="entry name" value="putative beta-Galactosidase from caulobacter crescentus"/>
    <property type="match status" value="1"/>
</dbReference>
<keyword evidence="2" id="KW-0326">Glycosidase</keyword>
<evidence type="ECO:0000313" key="6">
    <source>
        <dbReference type="Proteomes" id="UP000675409"/>
    </source>
</evidence>
<sequence>MSTQERTAPDGATAHDRPRLRRTGTATQLVVDGEPFPVRGGELGNSSFEHAFLGDHWTTFQDMALNTVVAPVSWELVEPAEGAFDWWSVDELLDDARSHGMRLVLLWFGSWKNSMSSYVPGWVKTDTARFPRARDAHGRALEILTPFAPANRDADARAFAALMAHLADVDRQHTVVMVQVENEVGMIPEARDRCAAAEAAFAEPLPGGLVAYLDEHLATLAPGLREQWADVVRRRDTGTVDDTGTGVRDDAAAASVTETWAEVFGAGDGTDELFTAWHLARYVEAVTAAGKAELDLPMYTNAALIRASHTPGQYPSGGPLPHLIDVWRAGAPSLDFLAPDIYFPDFAGWAERYTRGGNPLFVPEALRSVDAAANALYAFGAHEAIGFCVFGVETMEELPARLLGGAFDVVRQLTPLLTAHAGRGTTLGLLQPGPEQRAPHRHRLEDVLVEATYERVESASLADGVINESGDRARDTTTLPAGAIVVRTGPDELVLGGIGVTVTFASHEPAETVGILSCEEGHFDDGEWHHLRWLNGDQTHQGRHVRLEPGRMTVQRVRLYRYR</sequence>
<proteinExistence type="predicted"/>
<evidence type="ECO:0000256" key="2">
    <source>
        <dbReference type="ARBA" id="ARBA00023295"/>
    </source>
</evidence>